<dbReference type="InterPro" id="IPR009693">
    <property type="entry name" value="Glucitol_operon_activator"/>
</dbReference>
<name>A0ABW7DUI8_9FIRM</name>
<keyword evidence="2" id="KW-1185">Reference proteome</keyword>
<dbReference type="EMBL" id="JBIEKR010000012">
    <property type="protein sequence ID" value="MFG6274004.1"/>
    <property type="molecule type" value="Genomic_DNA"/>
</dbReference>
<evidence type="ECO:0000313" key="2">
    <source>
        <dbReference type="Proteomes" id="UP001605989"/>
    </source>
</evidence>
<organism evidence="1 2">
    <name type="scientific">Megasphaera hexanoica</name>
    <dbReference type="NCBI Taxonomy" id="1675036"/>
    <lineage>
        <taxon>Bacteria</taxon>
        <taxon>Bacillati</taxon>
        <taxon>Bacillota</taxon>
        <taxon>Negativicutes</taxon>
        <taxon>Veillonellales</taxon>
        <taxon>Veillonellaceae</taxon>
        <taxon>Megasphaera</taxon>
    </lineage>
</organism>
<comment type="caution">
    <text evidence="1">The sequence shown here is derived from an EMBL/GenBank/DDBJ whole genome shotgun (WGS) entry which is preliminary data.</text>
</comment>
<accession>A0ABW7DUI8</accession>
<proteinExistence type="predicted"/>
<reference evidence="1 2" key="1">
    <citation type="submission" date="2024-10" db="EMBL/GenBank/DDBJ databases">
        <authorList>
            <person name="Sang B.-I."/>
            <person name="Prabhaharan D."/>
        </authorList>
    </citation>
    <scope>NUCLEOTIDE SEQUENCE [LARGE SCALE GENOMIC DNA]</scope>
    <source>
        <strain evidence="1 2">MH</strain>
    </source>
</reference>
<dbReference type="RefSeq" id="WP_257536651.1">
    <property type="nucleotide sequence ID" value="NZ_CP011940.1"/>
</dbReference>
<evidence type="ECO:0000313" key="1">
    <source>
        <dbReference type="EMBL" id="MFG6274004.1"/>
    </source>
</evidence>
<sequence length="146" mass="16411">MTIDAMKLELFFAILFALMVLQILGARLQVRQYQAAVRRLRQRGNVGIGGRKGRFGPGCIVLLACSGDGTIVGAEVMQGMTIFSRFRPVPDLYGQSVYNLKEEYESLPDKRRRHYKGYEQAVDALIRHLSDSEKCSDKSVPIQNSN</sequence>
<protein>
    <submittedName>
        <fullName evidence="1">Transcriptional regulator GutM</fullName>
    </submittedName>
</protein>
<dbReference type="Proteomes" id="UP001605989">
    <property type="component" value="Unassembled WGS sequence"/>
</dbReference>
<dbReference type="Pfam" id="PF06923">
    <property type="entry name" value="GutM"/>
    <property type="match status" value="1"/>
</dbReference>
<gene>
    <name evidence="1" type="ORF">ACGTZG_12495</name>
</gene>